<evidence type="ECO:0000256" key="5">
    <source>
        <dbReference type="ARBA" id="ARBA00023136"/>
    </source>
</evidence>
<evidence type="ECO:0000256" key="1">
    <source>
        <dbReference type="ARBA" id="ARBA00004167"/>
    </source>
</evidence>
<keyword evidence="5" id="KW-0472">Membrane</keyword>
<feature type="domain" description="FAD-binding PCMH-type" evidence="6">
    <location>
        <begin position="67"/>
        <end position="242"/>
    </location>
</feature>
<accession>A0ABR4PJ31</accession>
<evidence type="ECO:0000256" key="4">
    <source>
        <dbReference type="ARBA" id="ARBA00022989"/>
    </source>
</evidence>
<dbReference type="Proteomes" id="UP001629113">
    <property type="component" value="Unassembled WGS sequence"/>
</dbReference>
<evidence type="ECO:0000313" key="7">
    <source>
        <dbReference type="EMBL" id="KAL3423299.1"/>
    </source>
</evidence>
<evidence type="ECO:0000259" key="6">
    <source>
        <dbReference type="PROSITE" id="PS51387"/>
    </source>
</evidence>
<evidence type="ECO:0000256" key="3">
    <source>
        <dbReference type="ARBA" id="ARBA00022692"/>
    </source>
</evidence>
<comment type="caution">
    <text evidence="7">The sequence shown here is derived from an EMBL/GenBank/DDBJ whole genome shotgun (WGS) entry which is preliminary data.</text>
</comment>
<dbReference type="SUPFAM" id="SSF56176">
    <property type="entry name" value="FAD-binding/transporter-associated domain-like"/>
    <property type="match status" value="1"/>
</dbReference>
<comment type="subcellular location">
    <subcellularLocation>
        <location evidence="1">Membrane</location>
        <topology evidence="1">Single-pass membrane protein</topology>
    </subcellularLocation>
</comment>
<keyword evidence="3" id="KW-0812">Transmembrane</keyword>
<name>A0ABR4PJ31_9HELO</name>
<keyword evidence="4" id="KW-1133">Transmembrane helix</keyword>
<dbReference type="PROSITE" id="PS51387">
    <property type="entry name" value="FAD_PCMH"/>
    <property type="match status" value="1"/>
</dbReference>
<gene>
    <name evidence="7" type="ORF">PVAG01_05046</name>
</gene>
<dbReference type="Gene3D" id="3.30.465.10">
    <property type="match status" value="1"/>
</dbReference>
<sequence length="577" mass="64911">MISSRAALNAAGLRTFLNTTVSCSKVVSGRGIPRASRSVSNLVGPTCTIRRSKAAAALTKSARHVRYPSRQTASFSTLDGHGDLVRQISADVKQFYDRKEKFRINHGSTNSTRPRKHKNIVNTGGLSRVLKVDVDNMVALVEPNVPMDRLVEATLKYGLVPPVVMEFPGITVGGGYAGTSGESSSFRHGFFNETINRVEIVLANGDVIECSPTEKPDLFHGAAGAVGSMGVTTLVELRLQKAKKFVETTYHPVSSMPEAIKKIESLTSDPNIDYVDGIMYSTTHGAIITGRLTDTTSSGLRVQKFSDAKDPWFYLHVQDAISKSTEPVKEAIPLAEYLFRYDRGGFWVGASAFKYFSFPFNPFTRWWLDDFLHTRMMYTALHASNESKRYIVQDLALPYETATEFVDYCDAEFGIWPLWLCPLKQSPSPTFHPNYKGVEKDGKTPKPMLNIGLWGPSRHADPVNANRGLEKKLIELNGMKWLYAHTYYPEKEFWEVYDNRSWYDALREKYDARTLPSVYEKVKVDVEAEKAAQERLSLGQKILQKWPLNGFYGIRKAIQSGHYIQARASIWKNITWK</sequence>
<dbReference type="InterPro" id="IPR040165">
    <property type="entry name" value="Diminuto-like"/>
</dbReference>
<dbReference type="InterPro" id="IPR036318">
    <property type="entry name" value="FAD-bd_PCMH-like_sf"/>
</dbReference>
<dbReference type="EMBL" id="JBFCZG010000004">
    <property type="protein sequence ID" value="KAL3423299.1"/>
    <property type="molecule type" value="Genomic_DNA"/>
</dbReference>
<protein>
    <recommendedName>
        <fullName evidence="2">Delta(24)-sterol reductase</fullName>
        <ecNumber evidence="2">1.3.1.72</ecNumber>
    </recommendedName>
</protein>
<keyword evidence="8" id="KW-1185">Reference proteome</keyword>
<dbReference type="InterPro" id="IPR016166">
    <property type="entry name" value="FAD-bd_PCMH"/>
</dbReference>
<evidence type="ECO:0000256" key="2">
    <source>
        <dbReference type="ARBA" id="ARBA00012405"/>
    </source>
</evidence>
<dbReference type="PANTHER" id="PTHR10801">
    <property type="entry name" value="24-DEHYDROCHOLESTEROL REDUCTASE"/>
    <property type="match status" value="1"/>
</dbReference>
<dbReference type="PANTHER" id="PTHR10801:SF10">
    <property type="entry name" value="FAD BINDING DOMAIN PROTEIN (AFU_ORTHOLOGUE AFUA_6G14300)"/>
    <property type="match status" value="1"/>
</dbReference>
<proteinExistence type="predicted"/>
<dbReference type="InterPro" id="IPR016169">
    <property type="entry name" value="FAD-bd_PCMH_sub2"/>
</dbReference>
<dbReference type="EC" id="1.3.1.72" evidence="2"/>
<reference evidence="7 8" key="1">
    <citation type="submission" date="2024-06" db="EMBL/GenBank/DDBJ databases">
        <title>Complete genome of Phlyctema vagabunda strain 19-DSS-EL-015.</title>
        <authorList>
            <person name="Fiorenzani C."/>
        </authorList>
    </citation>
    <scope>NUCLEOTIDE SEQUENCE [LARGE SCALE GENOMIC DNA]</scope>
    <source>
        <strain evidence="7 8">19-DSS-EL-015</strain>
    </source>
</reference>
<evidence type="ECO:0000313" key="8">
    <source>
        <dbReference type="Proteomes" id="UP001629113"/>
    </source>
</evidence>
<dbReference type="InterPro" id="IPR006094">
    <property type="entry name" value="Oxid_FAD_bind_N"/>
</dbReference>
<organism evidence="7 8">
    <name type="scientific">Phlyctema vagabunda</name>
    <dbReference type="NCBI Taxonomy" id="108571"/>
    <lineage>
        <taxon>Eukaryota</taxon>
        <taxon>Fungi</taxon>
        <taxon>Dikarya</taxon>
        <taxon>Ascomycota</taxon>
        <taxon>Pezizomycotina</taxon>
        <taxon>Leotiomycetes</taxon>
        <taxon>Helotiales</taxon>
        <taxon>Dermateaceae</taxon>
        <taxon>Phlyctema</taxon>
    </lineage>
</organism>
<dbReference type="Pfam" id="PF01565">
    <property type="entry name" value="FAD_binding_4"/>
    <property type="match status" value="1"/>
</dbReference>